<sequence>MVNNESWILRPISLQTGTRTQAFWFEIAHIFPSAYEGHWIDNNYGRWITVPPENGETSNSAEQALA</sequence>
<dbReference type="AlphaFoldDB" id="A0A8E2E4N4"/>
<accession>A0A8E2E4N4</accession>
<evidence type="ECO:0000313" key="2">
    <source>
        <dbReference type="Proteomes" id="UP000250266"/>
    </source>
</evidence>
<keyword evidence="2" id="KW-1185">Reference proteome</keyword>
<reference evidence="1 2" key="1">
    <citation type="journal article" date="2016" name="Nat. Commun.">
        <title>Ectomycorrhizal ecology is imprinted in the genome of the dominant symbiotic fungus Cenococcum geophilum.</title>
        <authorList>
            <consortium name="DOE Joint Genome Institute"/>
            <person name="Peter M."/>
            <person name="Kohler A."/>
            <person name="Ohm R.A."/>
            <person name="Kuo A."/>
            <person name="Krutzmann J."/>
            <person name="Morin E."/>
            <person name="Arend M."/>
            <person name="Barry K.W."/>
            <person name="Binder M."/>
            <person name="Choi C."/>
            <person name="Clum A."/>
            <person name="Copeland A."/>
            <person name="Grisel N."/>
            <person name="Haridas S."/>
            <person name="Kipfer T."/>
            <person name="LaButti K."/>
            <person name="Lindquist E."/>
            <person name="Lipzen A."/>
            <person name="Maire R."/>
            <person name="Meier B."/>
            <person name="Mihaltcheva S."/>
            <person name="Molinier V."/>
            <person name="Murat C."/>
            <person name="Poggeler S."/>
            <person name="Quandt C.A."/>
            <person name="Sperisen C."/>
            <person name="Tritt A."/>
            <person name="Tisserant E."/>
            <person name="Crous P.W."/>
            <person name="Henrissat B."/>
            <person name="Nehls U."/>
            <person name="Egli S."/>
            <person name="Spatafora J.W."/>
            <person name="Grigoriev I.V."/>
            <person name="Martin F.M."/>
        </authorList>
    </citation>
    <scope>NUCLEOTIDE SEQUENCE [LARGE SCALE GENOMIC DNA]</scope>
    <source>
        <strain evidence="1 2">CBS 459.81</strain>
    </source>
</reference>
<organism evidence="1 2">
    <name type="scientific">Lepidopterella palustris CBS 459.81</name>
    <dbReference type="NCBI Taxonomy" id="1314670"/>
    <lineage>
        <taxon>Eukaryota</taxon>
        <taxon>Fungi</taxon>
        <taxon>Dikarya</taxon>
        <taxon>Ascomycota</taxon>
        <taxon>Pezizomycotina</taxon>
        <taxon>Dothideomycetes</taxon>
        <taxon>Pleosporomycetidae</taxon>
        <taxon>Mytilinidiales</taxon>
        <taxon>Argynnaceae</taxon>
        <taxon>Lepidopterella</taxon>
    </lineage>
</organism>
<protein>
    <recommendedName>
        <fullName evidence="3">HNH nuclease domain-containing protein</fullName>
    </recommendedName>
</protein>
<dbReference type="EMBL" id="KV745155">
    <property type="protein sequence ID" value="OCK77094.1"/>
    <property type="molecule type" value="Genomic_DNA"/>
</dbReference>
<evidence type="ECO:0000313" key="1">
    <source>
        <dbReference type="EMBL" id="OCK77094.1"/>
    </source>
</evidence>
<dbReference type="Proteomes" id="UP000250266">
    <property type="component" value="Unassembled WGS sequence"/>
</dbReference>
<name>A0A8E2E4N4_9PEZI</name>
<proteinExistence type="predicted"/>
<evidence type="ECO:0008006" key="3">
    <source>
        <dbReference type="Google" id="ProtNLM"/>
    </source>
</evidence>
<gene>
    <name evidence="1" type="ORF">K432DRAFT_384949</name>
</gene>